<proteinExistence type="predicted"/>
<reference evidence="2" key="1">
    <citation type="submission" date="2023-10" db="EMBL/GenBank/DDBJ databases">
        <authorList>
            <person name="Chen Y."/>
            <person name="Shah S."/>
            <person name="Dougan E. K."/>
            <person name="Thang M."/>
            <person name="Chan C."/>
        </authorList>
    </citation>
    <scope>NUCLEOTIDE SEQUENCE [LARGE SCALE GENOMIC DNA]</scope>
</reference>
<dbReference type="Pfam" id="PF04664">
    <property type="entry name" value="OGFr_N"/>
    <property type="match status" value="1"/>
</dbReference>
<evidence type="ECO:0000259" key="1">
    <source>
        <dbReference type="Pfam" id="PF04664"/>
    </source>
</evidence>
<accession>A0ABN9VPR4</accession>
<organism evidence="2 3">
    <name type="scientific">Prorocentrum cordatum</name>
    <dbReference type="NCBI Taxonomy" id="2364126"/>
    <lineage>
        <taxon>Eukaryota</taxon>
        <taxon>Sar</taxon>
        <taxon>Alveolata</taxon>
        <taxon>Dinophyceae</taxon>
        <taxon>Prorocentrales</taxon>
        <taxon>Prorocentraceae</taxon>
        <taxon>Prorocentrum</taxon>
    </lineage>
</organism>
<dbReference type="InterPro" id="IPR006757">
    <property type="entry name" value="OGF_rcpt"/>
</dbReference>
<keyword evidence="3" id="KW-1185">Reference proteome</keyword>
<dbReference type="EMBL" id="CAUYUJ010017506">
    <property type="protein sequence ID" value="CAK0875395.1"/>
    <property type="molecule type" value="Genomic_DNA"/>
</dbReference>
<sequence>MGDAKGAASGHELVAFFQGRGTDVECRTLDQILAWEDVLMELCHDYVQWLFPTDQPSRFNRDAPILDEELQAVFRADEGVRANLRRALARFLAFLGLRLDLRADSCAGEAPASVEVVRAANFDARLLMCWKGGGCPGKRDGQSLEVDPALGGPST</sequence>
<protein>
    <recommendedName>
        <fullName evidence="1">Opioid growth factor receptor (OGFr) conserved domain-containing protein</fullName>
    </recommendedName>
</protein>
<feature type="domain" description="Opioid growth factor receptor (OGFr) conserved" evidence="1">
    <location>
        <begin position="40"/>
        <end position="126"/>
    </location>
</feature>
<evidence type="ECO:0000313" key="3">
    <source>
        <dbReference type="Proteomes" id="UP001189429"/>
    </source>
</evidence>
<evidence type="ECO:0000313" key="2">
    <source>
        <dbReference type="EMBL" id="CAK0875395.1"/>
    </source>
</evidence>
<name>A0ABN9VPR4_9DINO</name>
<dbReference type="Proteomes" id="UP001189429">
    <property type="component" value="Unassembled WGS sequence"/>
</dbReference>
<comment type="caution">
    <text evidence="2">The sequence shown here is derived from an EMBL/GenBank/DDBJ whole genome shotgun (WGS) entry which is preliminary data.</text>
</comment>
<gene>
    <name evidence="2" type="ORF">PCOR1329_LOCUS60076</name>
</gene>